<dbReference type="AlphaFoldDB" id="A0A1B8GVT2"/>
<evidence type="ECO:0000256" key="2">
    <source>
        <dbReference type="SAM" id="Phobius"/>
    </source>
</evidence>
<feature type="transmembrane region" description="Helical" evidence="2">
    <location>
        <begin position="85"/>
        <end position="109"/>
    </location>
</feature>
<feature type="region of interest" description="Disordered" evidence="1">
    <location>
        <begin position="132"/>
        <end position="169"/>
    </location>
</feature>
<reference evidence="4 5" key="1">
    <citation type="submission" date="2016-03" db="EMBL/GenBank/DDBJ databases">
        <title>Comparative genomics of Pseudogymnoascus destructans, the fungus causing white-nose syndrome of bats.</title>
        <authorList>
            <person name="Palmer J.M."/>
            <person name="Drees K.P."/>
            <person name="Foster J.T."/>
            <person name="Lindner D.L."/>
        </authorList>
    </citation>
    <scope>NUCLEOTIDE SEQUENCE [LARGE SCALE GENOMIC DNA]</scope>
    <source>
        <strain evidence="4 5">UAMH 10579</strain>
    </source>
</reference>
<keyword evidence="2" id="KW-0472">Membrane</keyword>
<keyword evidence="5" id="KW-1185">Reference proteome</keyword>
<evidence type="ECO:0000256" key="1">
    <source>
        <dbReference type="SAM" id="MobiDB-lite"/>
    </source>
</evidence>
<sequence>MGSSILFTACCWLHLAFLTFAQDNNTPTPTPTGNTPEMSAAQASASKEFAALFTDPVPASNTPSGDDAGAAGPSSGSVTISRGGIIAIGVVVGFVVVFGVVSSVLFYLAKKRSWEIRASIRKSAKRVATALTPRRSEFPKNVRNPKRNSRGMSKIDEVPPTPRITNEDLEKANIKADAIEMKAPSKFAKWGRKTER</sequence>
<reference evidence="5" key="2">
    <citation type="journal article" date="2018" name="Nat. Commun.">
        <title>Extreme sensitivity to ultraviolet light in the fungal pathogen causing white-nose syndrome of bats.</title>
        <authorList>
            <person name="Palmer J.M."/>
            <person name="Drees K.P."/>
            <person name="Foster J.T."/>
            <person name="Lindner D.L."/>
        </authorList>
    </citation>
    <scope>NUCLEOTIDE SEQUENCE [LARGE SCALE GENOMIC DNA]</scope>
    <source>
        <strain evidence="5">UAMH 10579</strain>
    </source>
</reference>
<name>A0A1B8GVT2_9PEZI</name>
<feature type="signal peptide" evidence="3">
    <location>
        <begin position="1"/>
        <end position="21"/>
    </location>
</feature>
<evidence type="ECO:0000313" key="4">
    <source>
        <dbReference type="EMBL" id="OBT99928.2"/>
    </source>
</evidence>
<keyword evidence="2" id="KW-1133">Transmembrane helix</keyword>
<dbReference type="Proteomes" id="UP000091956">
    <property type="component" value="Unassembled WGS sequence"/>
</dbReference>
<keyword evidence="2" id="KW-0812">Transmembrane</keyword>
<protein>
    <recommendedName>
        <fullName evidence="6">Mid2 domain-containing protein</fullName>
    </recommendedName>
</protein>
<dbReference type="EMBL" id="KV460210">
    <property type="protein sequence ID" value="OBT99928.2"/>
    <property type="molecule type" value="Genomic_DNA"/>
</dbReference>
<keyword evidence="3" id="KW-0732">Signal</keyword>
<evidence type="ECO:0000256" key="3">
    <source>
        <dbReference type="SAM" id="SignalP"/>
    </source>
</evidence>
<dbReference type="GeneID" id="28835252"/>
<evidence type="ECO:0008006" key="6">
    <source>
        <dbReference type="Google" id="ProtNLM"/>
    </source>
</evidence>
<gene>
    <name evidence="4" type="ORF">VE01_01866</name>
</gene>
<dbReference type="RefSeq" id="XP_018133661.2">
    <property type="nucleotide sequence ID" value="XM_018271381.2"/>
</dbReference>
<evidence type="ECO:0000313" key="5">
    <source>
        <dbReference type="Proteomes" id="UP000091956"/>
    </source>
</evidence>
<organism evidence="4 5">
    <name type="scientific">Pseudogymnoascus verrucosus</name>
    <dbReference type="NCBI Taxonomy" id="342668"/>
    <lineage>
        <taxon>Eukaryota</taxon>
        <taxon>Fungi</taxon>
        <taxon>Dikarya</taxon>
        <taxon>Ascomycota</taxon>
        <taxon>Pezizomycotina</taxon>
        <taxon>Leotiomycetes</taxon>
        <taxon>Thelebolales</taxon>
        <taxon>Thelebolaceae</taxon>
        <taxon>Pseudogymnoascus</taxon>
    </lineage>
</organism>
<feature type="chain" id="PRO_5015147333" description="Mid2 domain-containing protein" evidence="3">
    <location>
        <begin position="22"/>
        <end position="196"/>
    </location>
</feature>
<accession>A0A1B8GVT2</accession>
<proteinExistence type="predicted"/>